<accession>A0A0E9VYF1</accession>
<reference evidence="1" key="1">
    <citation type="submission" date="2014-11" db="EMBL/GenBank/DDBJ databases">
        <authorList>
            <person name="Amaro Gonzalez C."/>
        </authorList>
    </citation>
    <scope>NUCLEOTIDE SEQUENCE</scope>
</reference>
<reference evidence="1" key="2">
    <citation type="journal article" date="2015" name="Fish Shellfish Immunol.">
        <title>Early steps in the European eel (Anguilla anguilla)-Vibrio vulnificus interaction in the gills: Role of the RtxA13 toxin.</title>
        <authorList>
            <person name="Callol A."/>
            <person name="Pajuelo D."/>
            <person name="Ebbesson L."/>
            <person name="Teles M."/>
            <person name="MacKenzie S."/>
            <person name="Amaro C."/>
        </authorList>
    </citation>
    <scope>NUCLEOTIDE SEQUENCE</scope>
</reference>
<dbReference type="AlphaFoldDB" id="A0A0E9VYF1"/>
<name>A0A0E9VYF1_ANGAN</name>
<evidence type="ECO:0000313" key="1">
    <source>
        <dbReference type="EMBL" id="JAH83096.1"/>
    </source>
</evidence>
<dbReference type="EMBL" id="GBXM01025481">
    <property type="protein sequence ID" value="JAH83096.1"/>
    <property type="molecule type" value="Transcribed_RNA"/>
</dbReference>
<proteinExistence type="predicted"/>
<protein>
    <submittedName>
        <fullName evidence="1">Uncharacterized protein</fullName>
    </submittedName>
</protein>
<organism evidence="1">
    <name type="scientific">Anguilla anguilla</name>
    <name type="common">European freshwater eel</name>
    <name type="synonym">Muraena anguilla</name>
    <dbReference type="NCBI Taxonomy" id="7936"/>
    <lineage>
        <taxon>Eukaryota</taxon>
        <taxon>Metazoa</taxon>
        <taxon>Chordata</taxon>
        <taxon>Craniata</taxon>
        <taxon>Vertebrata</taxon>
        <taxon>Euteleostomi</taxon>
        <taxon>Actinopterygii</taxon>
        <taxon>Neopterygii</taxon>
        <taxon>Teleostei</taxon>
        <taxon>Anguilliformes</taxon>
        <taxon>Anguillidae</taxon>
        <taxon>Anguilla</taxon>
    </lineage>
</organism>
<sequence>MSPRHSETPQHFTEESQRLFIFNKVKKGREESSAPSSC</sequence>